<feature type="domain" description="SLH" evidence="3">
    <location>
        <begin position="69"/>
        <end position="133"/>
    </location>
</feature>
<evidence type="ECO:0000259" key="3">
    <source>
        <dbReference type="PROSITE" id="PS51272"/>
    </source>
</evidence>
<dbReference type="PROSITE" id="PS51272">
    <property type="entry name" value="SLH"/>
    <property type="match status" value="1"/>
</dbReference>
<dbReference type="AlphaFoldDB" id="A0A563VS01"/>
<evidence type="ECO:0000256" key="2">
    <source>
        <dbReference type="RuleBase" id="RU363072"/>
    </source>
</evidence>
<reference evidence="4 5" key="1">
    <citation type="submission" date="2019-01" db="EMBL/GenBank/DDBJ databases">
        <authorList>
            <person name="Brito A."/>
        </authorList>
    </citation>
    <scope>NUCLEOTIDE SEQUENCE [LARGE SCALE GENOMIC DNA]</scope>
    <source>
        <strain evidence="4">1</strain>
    </source>
</reference>
<dbReference type="PANTHER" id="PTHR43308:SF1">
    <property type="entry name" value="OUTER MEMBRANE PROTEIN ALPHA"/>
    <property type="match status" value="1"/>
</dbReference>
<dbReference type="Gene3D" id="2.40.160.180">
    <property type="entry name" value="Carbohydrate-selective porin OprB"/>
    <property type="match status" value="1"/>
</dbReference>
<dbReference type="NCBIfam" id="NF033921">
    <property type="entry name" value="por_somb"/>
    <property type="match status" value="1"/>
</dbReference>
<organism evidence="4 5">
    <name type="scientific">Hyella patelloides LEGE 07179</name>
    <dbReference type="NCBI Taxonomy" id="945734"/>
    <lineage>
        <taxon>Bacteria</taxon>
        <taxon>Bacillati</taxon>
        <taxon>Cyanobacteriota</taxon>
        <taxon>Cyanophyceae</taxon>
        <taxon>Pleurocapsales</taxon>
        <taxon>Hyellaceae</taxon>
        <taxon>Hyella</taxon>
    </lineage>
</organism>
<dbReference type="GO" id="GO:0008643">
    <property type="term" value="P:carbohydrate transport"/>
    <property type="evidence" value="ECO:0007669"/>
    <property type="project" value="InterPro"/>
</dbReference>
<protein>
    <submittedName>
        <fullName evidence="4">Putative porin major outer membrane protein</fullName>
    </submittedName>
</protein>
<proteinExistence type="inferred from homology"/>
<accession>A0A563VS01</accession>
<evidence type="ECO:0000256" key="1">
    <source>
        <dbReference type="ARBA" id="ARBA00008769"/>
    </source>
</evidence>
<name>A0A563VS01_9CYAN</name>
<dbReference type="Proteomes" id="UP000320055">
    <property type="component" value="Unassembled WGS sequence"/>
</dbReference>
<dbReference type="InterPro" id="IPR047684">
    <property type="entry name" value="Por_som-like"/>
</dbReference>
<comment type="similarity">
    <text evidence="1 2">Belongs to the OprB family.</text>
</comment>
<dbReference type="OrthoDB" id="541604at2"/>
<dbReference type="GO" id="GO:0016020">
    <property type="term" value="C:membrane"/>
    <property type="evidence" value="ECO:0007669"/>
    <property type="project" value="InterPro"/>
</dbReference>
<dbReference type="PANTHER" id="PTHR43308">
    <property type="entry name" value="OUTER MEMBRANE PROTEIN ALPHA-RELATED"/>
    <property type="match status" value="1"/>
</dbReference>
<keyword evidence="5" id="KW-1185">Reference proteome</keyword>
<dbReference type="InterPro" id="IPR007049">
    <property type="entry name" value="Carb-sel_porin_OprB"/>
</dbReference>
<dbReference type="Pfam" id="PF04966">
    <property type="entry name" value="OprB"/>
    <property type="match status" value="1"/>
</dbReference>
<dbReference type="EMBL" id="CAACVJ010000168">
    <property type="protein sequence ID" value="VEP14234.1"/>
    <property type="molecule type" value="Genomic_DNA"/>
</dbReference>
<gene>
    <name evidence="4" type="ORF">H1P_250026</name>
</gene>
<sequence>MFIGLCCNQKIIINLSVRIMLNRVFNSLSFKAIALSSFFVICHVGEAKAQNTLEVPSTDYQDEMGQVTNVNQLRDVSPADWSYEALRSLVDRYGCIAGFPNQAYRGSQALSRYEFAAGLNSCLNQIERLIASSEAVVREDIDTINRLTQEFESELATIGGRIDSLESRTAFLEDNQFSTTTKLNAQVVSYVLGTFGDERPDGTDVDDQITFSSRVRLNFDSSFTGEDFLRVRIQARNITSPAESGGTNSLALNMEGDSENNVELDDLYYIFPVTEQVTATVGTNGVDVDEIFDVVPTMGIAYDALSLYSAYNNLIYSNGNGGGAGIGASLEFVEWADLQIGYWAPNPADPDEGNGLFNGNYTAGANLNLSFLDERLNVAVAYLRGYQGQGSGYDLGGFTGTDGATDPFDDQANSSNNFGVATSFQVFEQLTVGGYFGYATASLVGDDDTNADILTWNAYLTYTDLLKEGSTALVSFGQPPSLIDSEGDALADDEDTPFLLNVEYQYQLNDFIQLTPGAYVLFNPNGNSDNDTIYVGTVRTIFSF</sequence>
<dbReference type="InterPro" id="IPR001119">
    <property type="entry name" value="SLH_dom"/>
</dbReference>
<dbReference type="InterPro" id="IPR051465">
    <property type="entry name" value="Cell_Envelope_Struct_Comp"/>
</dbReference>
<evidence type="ECO:0000313" key="5">
    <source>
        <dbReference type="Proteomes" id="UP000320055"/>
    </source>
</evidence>
<dbReference type="InterPro" id="IPR038673">
    <property type="entry name" value="OprB_sf"/>
</dbReference>
<dbReference type="GO" id="GO:0015288">
    <property type="term" value="F:porin activity"/>
    <property type="evidence" value="ECO:0007669"/>
    <property type="project" value="InterPro"/>
</dbReference>
<evidence type="ECO:0000313" key="4">
    <source>
        <dbReference type="EMBL" id="VEP14234.1"/>
    </source>
</evidence>